<name>C9LE94_9BACT</name>
<dbReference type="AlphaFoldDB" id="C9LE94"/>
<reference evidence="2" key="1">
    <citation type="submission" date="2009-09" db="EMBL/GenBank/DDBJ databases">
        <authorList>
            <person name="Weinstock G."/>
            <person name="Sodergren E."/>
            <person name="Clifton S."/>
            <person name="Fulton L."/>
            <person name="Fulton B."/>
            <person name="Courtney L."/>
            <person name="Fronick C."/>
            <person name="Harrison M."/>
            <person name="Strong C."/>
            <person name="Farmer C."/>
            <person name="Delahaunty K."/>
            <person name="Markovic C."/>
            <person name="Hall O."/>
            <person name="Minx P."/>
            <person name="Tomlinson C."/>
            <person name="Mitreva M."/>
            <person name="Nelson J."/>
            <person name="Hou S."/>
            <person name="Wollam A."/>
            <person name="Pepin K.H."/>
            <person name="Johnson M."/>
            <person name="Bhonagiri V."/>
            <person name="Nash W.E."/>
            <person name="Warren W."/>
            <person name="Chinwalla A."/>
            <person name="Mardis E.R."/>
            <person name="Wilson R.K."/>
        </authorList>
    </citation>
    <scope>NUCLEOTIDE SEQUENCE [LARGE SCALE GENOMIC DNA]</scope>
    <source>
        <strain evidence="2">ATCC 51259</strain>
    </source>
</reference>
<proteinExistence type="predicted"/>
<evidence type="ECO:0000256" key="1">
    <source>
        <dbReference type="SAM" id="Phobius"/>
    </source>
</evidence>
<dbReference type="EMBL" id="ACIJ02000013">
    <property type="protein sequence ID" value="EEX72577.1"/>
    <property type="molecule type" value="Genomic_DNA"/>
</dbReference>
<dbReference type="HOGENOM" id="CLU_1625583_0_0_10"/>
<keyword evidence="1" id="KW-0472">Membrane</keyword>
<evidence type="ECO:0000313" key="3">
    <source>
        <dbReference type="Proteomes" id="UP000003460"/>
    </source>
</evidence>
<gene>
    <name evidence="2" type="ORF">GCWU000325_00520</name>
</gene>
<keyword evidence="3" id="KW-1185">Reference proteome</keyword>
<comment type="caution">
    <text evidence="2">The sequence shown here is derived from an EMBL/GenBank/DDBJ whole genome shotgun (WGS) entry which is preliminary data.</text>
</comment>
<organism evidence="2 3">
    <name type="scientific">Alloprevotella tannerae ATCC 51259</name>
    <dbReference type="NCBI Taxonomy" id="626522"/>
    <lineage>
        <taxon>Bacteria</taxon>
        <taxon>Pseudomonadati</taxon>
        <taxon>Bacteroidota</taxon>
        <taxon>Bacteroidia</taxon>
        <taxon>Bacteroidales</taxon>
        <taxon>Prevotellaceae</taxon>
        <taxon>Alloprevotella</taxon>
    </lineage>
</organism>
<dbReference type="Proteomes" id="UP000003460">
    <property type="component" value="Unassembled WGS sequence"/>
</dbReference>
<keyword evidence="1" id="KW-0812">Transmembrane</keyword>
<accession>C9LE94</accession>
<dbReference type="eggNOG" id="ENOG50347X7">
    <property type="taxonomic scope" value="Bacteria"/>
</dbReference>
<evidence type="ECO:0000313" key="2">
    <source>
        <dbReference type="EMBL" id="EEX72577.1"/>
    </source>
</evidence>
<sequence>MFIVIGFLVGCVMAWLIINYVSDNLLYLVRIFLYLGTIYVLITSIKMFFNKTLTIEYTDNEIILQIGRKEKRYRKTDLLGFYSFDYINDVRSTISFQFMFKDGYRLDISDYTMEHSSNLIINREKNSELEKFLIISMNYFGFRPIKKVKWRTWTNICNIWYSK</sequence>
<keyword evidence="1" id="KW-1133">Transmembrane helix</keyword>
<protein>
    <submittedName>
        <fullName evidence="2">Uncharacterized protein</fullName>
    </submittedName>
</protein>
<dbReference type="STRING" id="626522.GCWU000325_00520"/>
<feature type="transmembrane region" description="Helical" evidence="1">
    <location>
        <begin position="24"/>
        <end position="42"/>
    </location>
</feature>